<dbReference type="InterPro" id="IPR000504">
    <property type="entry name" value="RRM_dom"/>
</dbReference>
<dbReference type="Pfam" id="PF00076">
    <property type="entry name" value="RRM_1"/>
    <property type="match status" value="2"/>
</dbReference>
<dbReference type="STRING" id="109895.A0A507E0A7"/>
<feature type="domain" description="RRM" evidence="4">
    <location>
        <begin position="322"/>
        <end position="393"/>
    </location>
</feature>
<dbReference type="GO" id="GO:1990879">
    <property type="term" value="C:CST complex"/>
    <property type="evidence" value="ECO:0007669"/>
    <property type="project" value="InterPro"/>
</dbReference>
<feature type="compositionally biased region" description="Polar residues" evidence="2">
    <location>
        <begin position="440"/>
        <end position="460"/>
    </location>
</feature>
<evidence type="ECO:0000313" key="6">
    <source>
        <dbReference type="Proteomes" id="UP000318582"/>
    </source>
</evidence>
<dbReference type="GO" id="GO:0010521">
    <property type="term" value="F:telomerase inhibitor activity"/>
    <property type="evidence" value="ECO:0007669"/>
    <property type="project" value="TreeGrafter"/>
</dbReference>
<feature type="compositionally biased region" description="Polar residues" evidence="2">
    <location>
        <begin position="262"/>
        <end position="276"/>
    </location>
</feature>
<evidence type="ECO:0000256" key="1">
    <source>
        <dbReference type="PROSITE-ProRule" id="PRU00176"/>
    </source>
</evidence>
<dbReference type="GO" id="GO:0003697">
    <property type="term" value="F:single-stranded DNA binding"/>
    <property type="evidence" value="ECO:0007669"/>
    <property type="project" value="InterPro"/>
</dbReference>
<feature type="compositionally biased region" description="Polar residues" evidence="2">
    <location>
        <begin position="481"/>
        <end position="510"/>
    </location>
</feature>
<feature type="region of interest" description="Disordered" evidence="2">
    <location>
        <begin position="122"/>
        <end position="143"/>
    </location>
</feature>
<organism evidence="5 6">
    <name type="scientific">Powellomyces hirtus</name>
    <dbReference type="NCBI Taxonomy" id="109895"/>
    <lineage>
        <taxon>Eukaryota</taxon>
        <taxon>Fungi</taxon>
        <taxon>Fungi incertae sedis</taxon>
        <taxon>Chytridiomycota</taxon>
        <taxon>Chytridiomycota incertae sedis</taxon>
        <taxon>Chytridiomycetes</taxon>
        <taxon>Spizellomycetales</taxon>
        <taxon>Powellomycetaceae</taxon>
        <taxon>Powellomyces</taxon>
    </lineage>
</organism>
<dbReference type="InterPro" id="IPR029146">
    <property type="entry name" value="Ten1_animal_plant"/>
</dbReference>
<dbReference type="InterPro" id="IPR035979">
    <property type="entry name" value="RBD_domain_sf"/>
</dbReference>
<dbReference type="GO" id="GO:0032211">
    <property type="term" value="P:negative regulation of telomere maintenance via telomerase"/>
    <property type="evidence" value="ECO:0007669"/>
    <property type="project" value="TreeGrafter"/>
</dbReference>
<dbReference type="CDD" id="cd00590">
    <property type="entry name" value="RRM_SF"/>
    <property type="match status" value="2"/>
</dbReference>
<feature type="compositionally biased region" description="Polar residues" evidence="2">
    <location>
        <begin position="523"/>
        <end position="579"/>
    </location>
</feature>
<feature type="compositionally biased region" description="Basic and acidic residues" evidence="2">
    <location>
        <begin position="430"/>
        <end position="439"/>
    </location>
</feature>
<dbReference type="Gene3D" id="2.40.50.140">
    <property type="entry name" value="Nucleic acid-binding proteins"/>
    <property type="match status" value="1"/>
</dbReference>
<evidence type="ECO:0000256" key="3">
    <source>
        <dbReference type="SAM" id="Phobius"/>
    </source>
</evidence>
<name>A0A507E0A7_9FUNG</name>
<sequence>MSDDVTIDIREFLRITSCASAASVETYREYVDDQLKAEPSQRRRGVLLNLHGEGMNFHHSGVSSDTRGGASALPPMSIVGAARAASQRGSSAGTGAKTGASNCPPMSIAGAASQNVSSATASTAASNTDLVSKAEQNSLESSKIRVSKLPRSIREEQLASAFGTYGKIVSIVIRSLGTEGLAEIEFNSAEAGQRAANHPPIGKQCVVHCIETLYATDRTTESTVPAAAAANAPSSNEISPRSEMGSVHAQDKTAATHKVVTASVNTEGSTLINKAKNSPPAEGVSPASPPSDSSPMVVPSATRQPQHTQPSDSVPSDNSPTNMVWVSNLPPSAALEAWRQFFILHGGPIVSMKFGNQTAFVEFKDVRSAQKLIVGHNGRVVDGYTVKMESARNCSGPTPRVEQKHSSEQASIEAQAVASSLNTTGTTEKLSADQSHETDQGTTADSGPITISQSASQQATRENDAAMEDGEIASDPATAMLQTSASGPSNQESSGETNWQPVTQRESISVPQPDAKNAEPDLNLSQEVPETATNHAEQQQENDQPVSTSMNQTDDVSSWQSAPPFSDFGNTNPSGTEPQRNGDYSHFKLLKRTFQACYSSGTGPTPKQRRKYRAYHDKDRSPPEDDTDVNGTGLESSSSAGPGIMVMGDFKKGWPKIDSKKSSAGYFEQWESATTDDLGPQQERSGSPRTLFVEDGFQPPVYRSAKPLAILADGITKKRKSRRDSGSSDDADHTSKYSRSQRGVARISDSGELKWTAVVWEGELLLRDGDDTESAGDVVVVSREYTETKLMLDGSLIFSLEVELDAEYFWKVQEEMLDDSDAEVFLVVSSDENCLGQFFKDDAGILKVGIYTSPDQERRICVIPSAAFPYPPSSVAILQSKDARPNLANMLVAVFINHDESLRHKRSRTFEKWKIASPMAPIEWTTSRPPQIIKKHDTDDARQAREASRATAEGPVSDGLFPDLAKIYHMEEHLENGVTTCAFRPVAKNHISVTELLAHSSRFYVKEGSEFILLSTWLKNRFMEKEIANAPQLAEKQVASAPRQVESATQRASKTPPPSGMMARAPAAPQTEGRRLCSQSGCCVAVFSFGVGMLYLRFHAWNMPNLDLRVILSAIMLGILTVSWCIAGYARHPSKQLRVSQQVASPKAAVPAQMRRPTAVQVMQETAKQREDSINNMEKMIADWKNKANAQLLGSPASKPQHSGKKEKAGLDRLKMGSTSYQQPTAPQPQQHGTILYISEIINSNPGPIAPKSVRVLGILVAFDSTHTLALIEHAGAHLVVDAALLGPFHHRLKSLLQFIGEEAAETFVASSTLLDALVVPCCHIWLIDTTNLIPLQPPKDLPFELPPGPQVLLRARIVRNVDGLDLPLYDQALEIRRKFDRERATLGL</sequence>
<keyword evidence="3" id="KW-1133">Transmembrane helix</keyword>
<feature type="compositionally biased region" description="Low complexity" evidence="2">
    <location>
        <begin position="284"/>
        <end position="300"/>
    </location>
</feature>
<accession>A0A507E0A7</accession>
<feature type="compositionally biased region" description="Basic and acidic residues" evidence="2">
    <location>
        <begin position="614"/>
        <end position="623"/>
    </location>
</feature>
<feature type="compositionally biased region" description="Polar residues" evidence="2">
    <location>
        <begin position="301"/>
        <end position="323"/>
    </location>
</feature>
<proteinExistence type="predicted"/>
<feature type="compositionally biased region" description="Low complexity" evidence="2">
    <location>
        <begin position="225"/>
        <end position="236"/>
    </location>
</feature>
<dbReference type="GO" id="GO:0042162">
    <property type="term" value="F:telomeric DNA binding"/>
    <property type="evidence" value="ECO:0007669"/>
    <property type="project" value="TreeGrafter"/>
</dbReference>
<feature type="compositionally biased region" description="Polar residues" evidence="2">
    <location>
        <begin position="408"/>
        <end position="429"/>
    </location>
</feature>
<evidence type="ECO:0000313" key="5">
    <source>
        <dbReference type="EMBL" id="TPX57463.1"/>
    </source>
</evidence>
<feature type="transmembrane region" description="Helical" evidence="3">
    <location>
        <begin position="1078"/>
        <end position="1098"/>
    </location>
</feature>
<feature type="region of interest" description="Disordered" evidence="2">
    <location>
        <begin position="597"/>
        <end position="647"/>
    </location>
</feature>
<feature type="region of interest" description="Disordered" evidence="2">
    <location>
        <begin position="391"/>
        <end position="465"/>
    </location>
</feature>
<dbReference type="SMART" id="SM00360">
    <property type="entry name" value="RRM"/>
    <property type="match status" value="2"/>
</dbReference>
<dbReference type="PROSITE" id="PS50102">
    <property type="entry name" value="RRM"/>
    <property type="match status" value="2"/>
</dbReference>
<dbReference type="GO" id="GO:0003723">
    <property type="term" value="F:RNA binding"/>
    <property type="evidence" value="ECO:0007669"/>
    <property type="project" value="UniProtKB-UniRule"/>
</dbReference>
<feature type="region of interest" description="Disordered" evidence="2">
    <location>
        <begin position="1038"/>
        <end position="1065"/>
    </location>
</feature>
<feature type="compositionally biased region" description="Basic and acidic residues" evidence="2">
    <location>
        <begin position="723"/>
        <end position="735"/>
    </location>
</feature>
<feature type="region of interest" description="Disordered" evidence="2">
    <location>
        <begin position="672"/>
        <end position="694"/>
    </location>
</feature>
<dbReference type="PANTHER" id="PTHR33905:SF1">
    <property type="entry name" value="CST COMPLEX SUBUNIT TEN1"/>
    <property type="match status" value="1"/>
</dbReference>
<dbReference type="InterPro" id="IPR012340">
    <property type="entry name" value="NA-bd_OB-fold"/>
</dbReference>
<feature type="region of interest" description="Disordered" evidence="2">
    <location>
        <begin position="481"/>
        <end position="583"/>
    </location>
</feature>
<dbReference type="Pfam" id="PF15490">
    <property type="entry name" value="Ten1_2"/>
    <property type="match status" value="1"/>
</dbReference>
<reference evidence="5 6" key="1">
    <citation type="journal article" date="2019" name="Sci. Rep.">
        <title>Comparative genomics of chytrid fungi reveal insights into the obligate biotrophic and pathogenic lifestyle of Synchytrium endobioticum.</title>
        <authorList>
            <person name="van de Vossenberg B.T.L.H."/>
            <person name="Warris S."/>
            <person name="Nguyen H.D.T."/>
            <person name="van Gent-Pelzer M.P.E."/>
            <person name="Joly D.L."/>
            <person name="van de Geest H.C."/>
            <person name="Bonants P.J.M."/>
            <person name="Smith D.S."/>
            <person name="Levesque C.A."/>
            <person name="van der Lee T.A.J."/>
        </authorList>
    </citation>
    <scope>NUCLEOTIDE SEQUENCE [LARGE SCALE GENOMIC DNA]</scope>
    <source>
        <strain evidence="5 6">CBS 809.83</strain>
    </source>
</reference>
<keyword evidence="1" id="KW-0694">RNA-binding</keyword>
<evidence type="ECO:0000256" key="2">
    <source>
        <dbReference type="SAM" id="MobiDB-lite"/>
    </source>
</evidence>
<dbReference type="SUPFAM" id="SSF54928">
    <property type="entry name" value="RNA-binding domain, RBD"/>
    <property type="match status" value="2"/>
</dbReference>
<feature type="region of interest" description="Disordered" evidence="2">
    <location>
        <begin position="717"/>
        <end position="743"/>
    </location>
</feature>
<comment type="caution">
    <text evidence="5">The sequence shown here is derived from an EMBL/GenBank/DDBJ whole genome shotgun (WGS) entry which is preliminary data.</text>
</comment>
<dbReference type="InterPro" id="IPR012677">
    <property type="entry name" value="Nucleotide-bd_a/b_plait_sf"/>
</dbReference>
<dbReference type="Gene3D" id="3.30.70.330">
    <property type="match status" value="2"/>
</dbReference>
<dbReference type="EMBL" id="QEAQ01000052">
    <property type="protein sequence ID" value="TPX57463.1"/>
    <property type="molecule type" value="Genomic_DNA"/>
</dbReference>
<gene>
    <name evidence="5" type="ORF">PhCBS80983_g03805</name>
</gene>
<evidence type="ECO:0000259" key="4">
    <source>
        <dbReference type="PROSITE" id="PS50102"/>
    </source>
</evidence>
<protein>
    <recommendedName>
        <fullName evidence="4">RRM domain-containing protein</fullName>
    </recommendedName>
</protein>
<keyword evidence="3" id="KW-0472">Membrane</keyword>
<dbReference type="Proteomes" id="UP000318582">
    <property type="component" value="Unassembled WGS sequence"/>
</dbReference>
<feature type="compositionally biased region" description="Polar residues" evidence="2">
    <location>
        <begin position="629"/>
        <end position="640"/>
    </location>
</feature>
<feature type="domain" description="RRM" evidence="4">
    <location>
        <begin position="142"/>
        <end position="212"/>
    </location>
</feature>
<dbReference type="PANTHER" id="PTHR33905">
    <property type="entry name" value="CST COMPLEX SUBUNIT TEN1"/>
    <property type="match status" value="1"/>
</dbReference>
<keyword evidence="3" id="KW-0812">Transmembrane</keyword>
<feature type="region of interest" description="Disordered" evidence="2">
    <location>
        <begin position="224"/>
        <end position="323"/>
    </location>
</feature>
<feature type="transmembrane region" description="Helical" evidence="3">
    <location>
        <begin position="1110"/>
        <end position="1130"/>
    </location>
</feature>
<keyword evidence="6" id="KW-1185">Reference proteome</keyword>